<name>A0A5B2XEW1_9PSEU</name>
<dbReference type="AlphaFoldDB" id="A0A5B2XEW1"/>
<gene>
    <name evidence="1" type="ORF">F0L68_16195</name>
</gene>
<sequence>MLVGCAEALVAEGWRVVLPSRRQAVLSAEVTAQPAGLGIAARQSMRPPGHLPTAVEDGPRTPQVRWVSADWSEPELLASATEDALDGPADLLVAWVHPTYRAAVLRAVAPLLAPHAPVVEVHGSESADPVRGLPDPVLSTHPTQLVVLGCVRHSGTTRWLSHAEISTAVREAVHRALDGRAPSAHVVGEPA</sequence>
<keyword evidence="2" id="KW-1185">Reference proteome</keyword>
<evidence type="ECO:0000313" key="1">
    <source>
        <dbReference type="EMBL" id="KAA2261654.1"/>
    </source>
</evidence>
<proteinExistence type="predicted"/>
<accession>A0A5B2XEW1</accession>
<evidence type="ECO:0000313" key="2">
    <source>
        <dbReference type="Proteomes" id="UP000323454"/>
    </source>
</evidence>
<dbReference type="OrthoDB" id="4335506at2"/>
<reference evidence="1 2" key="1">
    <citation type="submission" date="2019-09" db="EMBL/GenBank/DDBJ databases">
        <title>Goodfellowia gen. nov., a new genus of the Pseudonocardineae related to Actinoalloteichus, containing Goodfellowia coeruleoviolacea gen. nov., comb. nov. gen. nov., comb. nov.</title>
        <authorList>
            <person name="Labeda D."/>
        </authorList>
    </citation>
    <scope>NUCLEOTIDE SEQUENCE [LARGE SCALE GENOMIC DNA]</scope>
    <source>
        <strain evidence="1 2">AN110305</strain>
    </source>
</reference>
<organism evidence="1 2">
    <name type="scientific">Solihabitans fulvus</name>
    <dbReference type="NCBI Taxonomy" id="1892852"/>
    <lineage>
        <taxon>Bacteria</taxon>
        <taxon>Bacillati</taxon>
        <taxon>Actinomycetota</taxon>
        <taxon>Actinomycetes</taxon>
        <taxon>Pseudonocardiales</taxon>
        <taxon>Pseudonocardiaceae</taxon>
        <taxon>Solihabitans</taxon>
    </lineage>
</organism>
<dbReference type="Proteomes" id="UP000323454">
    <property type="component" value="Unassembled WGS sequence"/>
</dbReference>
<comment type="caution">
    <text evidence="1">The sequence shown here is derived from an EMBL/GenBank/DDBJ whole genome shotgun (WGS) entry which is preliminary data.</text>
</comment>
<dbReference type="EMBL" id="VUOB01000027">
    <property type="protein sequence ID" value="KAA2261654.1"/>
    <property type="molecule type" value="Genomic_DNA"/>
</dbReference>
<protein>
    <submittedName>
        <fullName evidence="1">Uncharacterized protein</fullName>
    </submittedName>
</protein>
<reference evidence="1 2" key="2">
    <citation type="submission" date="2019-09" db="EMBL/GenBank/DDBJ databases">
        <authorList>
            <person name="Jin C."/>
        </authorList>
    </citation>
    <scope>NUCLEOTIDE SEQUENCE [LARGE SCALE GENOMIC DNA]</scope>
    <source>
        <strain evidence="1 2">AN110305</strain>
    </source>
</reference>